<dbReference type="AlphaFoldDB" id="A0A1M5JY07"/>
<dbReference type="SUPFAM" id="SSF46955">
    <property type="entry name" value="Putative DNA-binding domain"/>
    <property type="match status" value="1"/>
</dbReference>
<name>A0A1M5JY07_9BACT</name>
<organism evidence="1 2">
    <name type="scientific">Dysgonomonas macrotermitis</name>
    <dbReference type="NCBI Taxonomy" id="1346286"/>
    <lineage>
        <taxon>Bacteria</taxon>
        <taxon>Pseudomonadati</taxon>
        <taxon>Bacteroidota</taxon>
        <taxon>Bacteroidia</taxon>
        <taxon>Bacteroidales</taxon>
        <taxon>Dysgonomonadaceae</taxon>
        <taxon>Dysgonomonas</taxon>
    </lineage>
</organism>
<keyword evidence="2" id="KW-1185">Reference proteome</keyword>
<accession>A0A1M5JY07</accession>
<dbReference type="EMBL" id="FQUC01000031">
    <property type="protein sequence ID" value="SHG45462.1"/>
    <property type="molecule type" value="Genomic_DNA"/>
</dbReference>
<evidence type="ECO:0000313" key="2">
    <source>
        <dbReference type="Proteomes" id="UP000184480"/>
    </source>
</evidence>
<evidence type="ECO:0008006" key="3">
    <source>
        <dbReference type="Google" id="ProtNLM"/>
    </source>
</evidence>
<dbReference type="RefSeq" id="WP_062185185.1">
    <property type="nucleotide sequence ID" value="NZ_BBXL01000041.1"/>
</dbReference>
<dbReference type="PANTHER" id="PTHR34585:SF22">
    <property type="entry name" value="HELIX-TURN-HELIX DOMAIN-CONTAINING PROTEIN"/>
    <property type="match status" value="1"/>
</dbReference>
<gene>
    <name evidence="1" type="ORF">SAMN05444362_1312</name>
</gene>
<dbReference type="STRING" id="1346286.SAMN05444362_1312"/>
<dbReference type="OrthoDB" id="768005at2"/>
<dbReference type="InterPro" id="IPR009061">
    <property type="entry name" value="DNA-bd_dom_put_sf"/>
</dbReference>
<protein>
    <recommendedName>
        <fullName evidence="3">Helix-turn-helix domain-containing protein</fullName>
    </recommendedName>
</protein>
<evidence type="ECO:0000313" key="1">
    <source>
        <dbReference type="EMBL" id="SHG45462.1"/>
    </source>
</evidence>
<dbReference type="PANTHER" id="PTHR34585">
    <property type="match status" value="1"/>
</dbReference>
<reference evidence="2" key="1">
    <citation type="submission" date="2016-11" db="EMBL/GenBank/DDBJ databases">
        <authorList>
            <person name="Varghese N."/>
            <person name="Submissions S."/>
        </authorList>
    </citation>
    <scope>NUCLEOTIDE SEQUENCE [LARGE SCALE GENOMIC DNA]</scope>
    <source>
        <strain evidence="2">DSM 27370</strain>
    </source>
</reference>
<dbReference type="Proteomes" id="UP000184480">
    <property type="component" value="Unassembled WGS sequence"/>
</dbReference>
<proteinExistence type="predicted"/>
<sequence length="102" mass="12186">MEIEETKFDKNMEQLHTRIDEVLKLLKAKNRLNGETILDNQDLCVMFNLTPRSLLRYRTTGQLPFIRVGGKLFYYESVVRDFIDKKERDKPGNRDEEETVYQ</sequence>